<dbReference type="EMBL" id="GGEC01089672">
    <property type="protein sequence ID" value="MBX70156.1"/>
    <property type="molecule type" value="Transcribed_RNA"/>
</dbReference>
<accession>A0A2P2QT38</accession>
<organism evidence="1">
    <name type="scientific">Rhizophora mucronata</name>
    <name type="common">Asiatic mangrove</name>
    <dbReference type="NCBI Taxonomy" id="61149"/>
    <lineage>
        <taxon>Eukaryota</taxon>
        <taxon>Viridiplantae</taxon>
        <taxon>Streptophyta</taxon>
        <taxon>Embryophyta</taxon>
        <taxon>Tracheophyta</taxon>
        <taxon>Spermatophyta</taxon>
        <taxon>Magnoliopsida</taxon>
        <taxon>eudicotyledons</taxon>
        <taxon>Gunneridae</taxon>
        <taxon>Pentapetalae</taxon>
        <taxon>rosids</taxon>
        <taxon>fabids</taxon>
        <taxon>Malpighiales</taxon>
        <taxon>Rhizophoraceae</taxon>
        <taxon>Rhizophora</taxon>
    </lineage>
</organism>
<name>A0A2P2QT38_RHIMU</name>
<dbReference type="AlphaFoldDB" id="A0A2P2QT38"/>
<sequence length="67" mass="8098">MTAPSHENMSHYYKDHCPILCILFVWDQEQQFLLDYIYLLRHLEHDAVKQMDLCIQISQQLLQPPVR</sequence>
<evidence type="ECO:0000313" key="1">
    <source>
        <dbReference type="EMBL" id="MBX70156.1"/>
    </source>
</evidence>
<protein>
    <submittedName>
        <fullName evidence="1">Uncharacterized protein</fullName>
    </submittedName>
</protein>
<reference evidence="1" key="1">
    <citation type="submission" date="2018-02" db="EMBL/GenBank/DDBJ databases">
        <title>Rhizophora mucronata_Transcriptome.</title>
        <authorList>
            <person name="Meera S.P."/>
            <person name="Sreeshan A."/>
            <person name="Augustine A."/>
        </authorList>
    </citation>
    <scope>NUCLEOTIDE SEQUENCE</scope>
    <source>
        <tissue evidence="1">Leaf</tissue>
    </source>
</reference>
<proteinExistence type="predicted"/>